<reference evidence="1 4" key="2">
    <citation type="submission" date="2020-12" db="EMBL/GenBank/DDBJ databases">
        <title>FDA dAtabase for Regulatory Grade micrObial Sequences (FDA-ARGOS): Supporting development and validation of Infectious Disease Dx tests.</title>
        <authorList>
            <person name="Sproer C."/>
            <person name="Gronow S."/>
            <person name="Severitt S."/>
            <person name="Schroder I."/>
            <person name="Tallon L."/>
            <person name="Sadzewicz L."/>
            <person name="Zhao X."/>
            <person name="Boylan J."/>
            <person name="Ott S."/>
            <person name="Bowen H."/>
            <person name="Vavikolanu K."/>
            <person name="Mehta A."/>
            <person name="Aluvathingal J."/>
            <person name="Nadendla S."/>
            <person name="Lowell S."/>
            <person name="Myers T."/>
            <person name="Yan Y."/>
            <person name="Sichtig H."/>
        </authorList>
    </citation>
    <scope>NUCLEOTIDE SEQUENCE [LARGE SCALE GENOMIC DNA]</scope>
    <source>
        <strain evidence="1 4">FDAARGOS_872</strain>
    </source>
</reference>
<keyword evidence="4" id="KW-1185">Reference proteome</keyword>
<reference evidence="2 3" key="1">
    <citation type="submission" date="2018-06" db="EMBL/GenBank/DDBJ databases">
        <authorList>
            <consortium name="Pathogen Informatics"/>
            <person name="Doyle S."/>
        </authorList>
    </citation>
    <scope>NUCLEOTIDE SEQUENCE [LARGE SCALE GENOMIC DNA]</scope>
    <source>
        <strain evidence="2 3">NCTC11997</strain>
    </source>
</reference>
<evidence type="ECO:0000313" key="1">
    <source>
        <dbReference type="EMBL" id="QPT39422.1"/>
    </source>
</evidence>
<sequence>MMASYVSEVTQFINQYKKDHPDTEKRQREGRGLLWDKEIDLELQEQYKAARVPQKPYVYHNK</sequence>
<organism evidence="2 3">
    <name type="scientific">Oligella ureolytica</name>
    <dbReference type="NCBI Taxonomy" id="90244"/>
    <lineage>
        <taxon>Bacteria</taxon>
        <taxon>Pseudomonadati</taxon>
        <taxon>Pseudomonadota</taxon>
        <taxon>Betaproteobacteria</taxon>
        <taxon>Burkholderiales</taxon>
        <taxon>Alcaligenaceae</taxon>
        <taxon>Oligella</taxon>
    </lineage>
</organism>
<dbReference type="EMBL" id="CP065725">
    <property type="protein sequence ID" value="QPT39422.1"/>
    <property type="molecule type" value="Genomic_DNA"/>
</dbReference>
<dbReference type="Proteomes" id="UP000254603">
    <property type="component" value="Unassembled WGS sequence"/>
</dbReference>
<dbReference type="Proteomes" id="UP000594903">
    <property type="component" value="Chromosome"/>
</dbReference>
<dbReference type="Pfam" id="PF11943">
    <property type="entry name" value="DUF3460"/>
    <property type="match status" value="1"/>
</dbReference>
<accession>A0A378XGM6</accession>
<dbReference type="InterPro" id="IPR021853">
    <property type="entry name" value="DUF3460"/>
</dbReference>
<dbReference type="RefSeq" id="WP_026253536.1">
    <property type="nucleotide sequence ID" value="NZ_CP065725.1"/>
</dbReference>
<dbReference type="STRING" id="1122619.GCA_000373745_00375"/>
<proteinExistence type="predicted"/>
<dbReference type="OrthoDB" id="5296692at2"/>
<dbReference type="EMBL" id="UGSB01000001">
    <property type="protein sequence ID" value="SUA56108.1"/>
    <property type="molecule type" value="Genomic_DNA"/>
</dbReference>
<protein>
    <submittedName>
        <fullName evidence="1">DUF3460 family protein</fullName>
    </submittedName>
    <submittedName>
        <fullName evidence="2">Protein of uncharacterized function (DUF3460)</fullName>
    </submittedName>
</protein>
<evidence type="ECO:0000313" key="3">
    <source>
        <dbReference type="Proteomes" id="UP000254603"/>
    </source>
</evidence>
<evidence type="ECO:0000313" key="4">
    <source>
        <dbReference type="Proteomes" id="UP000594903"/>
    </source>
</evidence>
<name>A0A378XGM6_9BURK</name>
<dbReference type="AlphaFoldDB" id="A0A378XGM6"/>
<evidence type="ECO:0000313" key="2">
    <source>
        <dbReference type="EMBL" id="SUA56108.1"/>
    </source>
</evidence>
<gene>
    <name evidence="1" type="ORF">I6G29_09645</name>
    <name evidence="2" type="ORF">NCTC11997_01996</name>
</gene>